<keyword evidence="2" id="KW-1185">Reference proteome</keyword>
<evidence type="ECO:0000313" key="1">
    <source>
        <dbReference type="EMBL" id="KAF9338341.1"/>
    </source>
</evidence>
<organism evidence="1 2">
    <name type="scientific">Podila minutissima</name>
    <dbReference type="NCBI Taxonomy" id="64525"/>
    <lineage>
        <taxon>Eukaryota</taxon>
        <taxon>Fungi</taxon>
        <taxon>Fungi incertae sedis</taxon>
        <taxon>Mucoromycota</taxon>
        <taxon>Mortierellomycotina</taxon>
        <taxon>Mortierellomycetes</taxon>
        <taxon>Mortierellales</taxon>
        <taxon>Mortierellaceae</taxon>
        <taxon>Podila</taxon>
    </lineage>
</organism>
<dbReference type="Gene3D" id="3.90.280.10">
    <property type="entry name" value="PEBP-like"/>
    <property type="match status" value="1"/>
</dbReference>
<dbReference type="InterPro" id="IPR035810">
    <property type="entry name" value="PEBP_euk"/>
</dbReference>
<dbReference type="Proteomes" id="UP000696485">
    <property type="component" value="Unassembled WGS sequence"/>
</dbReference>
<dbReference type="PANTHER" id="PTHR11362:SF82">
    <property type="entry name" value="PHOSPHATIDYLETHANOLAMINE-BINDING PROTEIN 4"/>
    <property type="match status" value="1"/>
</dbReference>
<name>A0A9P5STR9_9FUNG</name>
<dbReference type="Pfam" id="PF01161">
    <property type="entry name" value="PBP"/>
    <property type="match status" value="1"/>
</dbReference>
<dbReference type="SUPFAM" id="SSF49777">
    <property type="entry name" value="PEBP-like"/>
    <property type="match status" value="1"/>
</dbReference>
<dbReference type="CDD" id="cd00866">
    <property type="entry name" value="PEBP_euk"/>
    <property type="match status" value="1"/>
</dbReference>
<dbReference type="AlphaFoldDB" id="A0A9P5STR9"/>
<protein>
    <recommendedName>
        <fullName evidence="3">Phosphatidylethanolamine-binding protein</fullName>
    </recommendedName>
</protein>
<dbReference type="EMBL" id="JAAAUY010000003">
    <property type="protein sequence ID" value="KAF9338341.1"/>
    <property type="molecule type" value="Genomic_DNA"/>
</dbReference>
<gene>
    <name evidence="1" type="ORF">BG006_005323</name>
</gene>
<comment type="caution">
    <text evidence="1">The sequence shown here is derived from an EMBL/GenBank/DDBJ whole genome shotgun (WGS) entry which is preliminary data.</text>
</comment>
<sequence>MAVLPSAKSLASAVAALRKEEIIPEVVSEFEAKTTLAINYGNYNNAFLGNHLTVASKIVDSNFEIVRVKTLMTDPDAPSRKFPKLREYLHWVVSNIPAPAPGQPADLAKGVVLSPYMGPAPPSETDLHRYTFLLYKQSAAPTVVNTETLYTRLPEKRHRFKARDFAARAGLELVGANFFQAENTSPASRL</sequence>
<dbReference type="InterPro" id="IPR008914">
    <property type="entry name" value="PEBP"/>
</dbReference>
<evidence type="ECO:0008006" key="3">
    <source>
        <dbReference type="Google" id="ProtNLM"/>
    </source>
</evidence>
<reference evidence="1" key="1">
    <citation type="journal article" date="2020" name="Fungal Divers.">
        <title>Resolving the Mortierellaceae phylogeny through synthesis of multi-gene phylogenetics and phylogenomics.</title>
        <authorList>
            <person name="Vandepol N."/>
            <person name="Liber J."/>
            <person name="Desiro A."/>
            <person name="Na H."/>
            <person name="Kennedy M."/>
            <person name="Barry K."/>
            <person name="Grigoriev I.V."/>
            <person name="Miller A.N."/>
            <person name="O'Donnell K."/>
            <person name="Stajich J.E."/>
            <person name="Bonito G."/>
        </authorList>
    </citation>
    <scope>NUCLEOTIDE SEQUENCE</scope>
    <source>
        <strain evidence="1">NVP1</strain>
    </source>
</reference>
<evidence type="ECO:0000313" key="2">
    <source>
        <dbReference type="Proteomes" id="UP000696485"/>
    </source>
</evidence>
<dbReference type="InterPro" id="IPR036610">
    <property type="entry name" value="PEBP-like_sf"/>
</dbReference>
<accession>A0A9P5STR9</accession>
<proteinExistence type="predicted"/>
<dbReference type="PANTHER" id="PTHR11362">
    <property type="entry name" value="PHOSPHATIDYLETHANOLAMINE-BINDING PROTEIN"/>
    <property type="match status" value="1"/>
</dbReference>